<dbReference type="RefSeq" id="WP_198884529.1">
    <property type="nucleotide sequence ID" value="NZ_JAEKJA010000033.1"/>
</dbReference>
<dbReference type="SUPFAM" id="SSF53474">
    <property type="entry name" value="alpha/beta-Hydrolases"/>
    <property type="match status" value="1"/>
</dbReference>
<protein>
    <submittedName>
        <fullName evidence="2">Alpha/beta fold hydrolase</fullName>
    </submittedName>
</protein>
<evidence type="ECO:0000313" key="2">
    <source>
        <dbReference type="EMBL" id="MBJ3778623.1"/>
    </source>
</evidence>
<dbReference type="InterPro" id="IPR000639">
    <property type="entry name" value="Epox_hydrolase-like"/>
</dbReference>
<accession>A0A934ILB9</accession>
<dbReference type="Pfam" id="PF12697">
    <property type="entry name" value="Abhydrolase_6"/>
    <property type="match status" value="1"/>
</dbReference>
<dbReference type="GO" id="GO:0016787">
    <property type="term" value="F:hydrolase activity"/>
    <property type="evidence" value="ECO:0007669"/>
    <property type="project" value="UniProtKB-KW"/>
</dbReference>
<keyword evidence="3" id="KW-1185">Reference proteome</keyword>
<dbReference type="PANTHER" id="PTHR43194">
    <property type="entry name" value="HYDROLASE ALPHA/BETA FOLD FAMILY"/>
    <property type="match status" value="1"/>
</dbReference>
<evidence type="ECO:0000313" key="3">
    <source>
        <dbReference type="Proteomes" id="UP000609531"/>
    </source>
</evidence>
<dbReference type="EMBL" id="JAEKJA010000033">
    <property type="protein sequence ID" value="MBJ3778623.1"/>
    <property type="molecule type" value="Genomic_DNA"/>
</dbReference>
<feature type="domain" description="AB hydrolase-1" evidence="1">
    <location>
        <begin position="25"/>
        <end position="257"/>
    </location>
</feature>
<dbReference type="Gene3D" id="3.40.50.1820">
    <property type="entry name" value="alpha/beta hydrolase"/>
    <property type="match status" value="1"/>
</dbReference>
<evidence type="ECO:0000259" key="1">
    <source>
        <dbReference type="Pfam" id="PF12697"/>
    </source>
</evidence>
<reference evidence="2" key="1">
    <citation type="submission" date="2020-12" db="EMBL/GenBank/DDBJ databases">
        <title>Bacterial taxonomy.</title>
        <authorList>
            <person name="Pan X."/>
        </authorList>
    </citation>
    <scope>NUCLEOTIDE SEQUENCE</scope>
    <source>
        <strain evidence="2">B2012</strain>
    </source>
</reference>
<gene>
    <name evidence="2" type="ORF">JCR33_23180</name>
</gene>
<dbReference type="InterPro" id="IPR000073">
    <property type="entry name" value="AB_hydrolase_1"/>
</dbReference>
<dbReference type="AlphaFoldDB" id="A0A934ILB9"/>
<organism evidence="2 3">
    <name type="scientific">Acuticoccus mangrovi</name>
    <dbReference type="NCBI Taxonomy" id="2796142"/>
    <lineage>
        <taxon>Bacteria</taxon>
        <taxon>Pseudomonadati</taxon>
        <taxon>Pseudomonadota</taxon>
        <taxon>Alphaproteobacteria</taxon>
        <taxon>Hyphomicrobiales</taxon>
        <taxon>Amorphaceae</taxon>
        <taxon>Acuticoccus</taxon>
    </lineage>
</organism>
<dbReference type="PRINTS" id="PR00111">
    <property type="entry name" value="ABHYDROLASE"/>
</dbReference>
<name>A0A934ILB9_9HYPH</name>
<dbReference type="Proteomes" id="UP000609531">
    <property type="component" value="Unassembled WGS sequence"/>
</dbReference>
<dbReference type="InterPro" id="IPR029058">
    <property type="entry name" value="AB_hydrolase_fold"/>
</dbReference>
<proteinExistence type="predicted"/>
<dbReference type="PRINTS" id="PR00412">
    <property type="entry name" value="EPOXHYDRLASE"/>
</dbReference>
<keyword evidence="2" id="KW-0378">Hydrolase</keyword>
<sequence>MTLVRIGPSPHIAVAHRGPSDGELVVFLHGVGGGRDNWSAALEATAAAGFHAAAWDGRGYGDSDDAPLAWADFRHDLRKVIDHFDAPRAHLVGLSMGARIALDTAAAWPERVASLVLADTHLGFRHLSARDRALFVAKRRDPLLAGKTPADIAPGLARTLVGDRDDTATIAALVASMSRLRTAGYVAAIECSVAEDLDPLVDRISLPTLVVVGARDRVTPPALAEEIAARIGGATLVILPGAGHLSNIEAPAAFNAALVDFLTGVRAGR</sequence>
<comment type="caution">
    <text evidence="2">The sequence shown here is derived from an EMBL/GenBank/DDBJ whole genome shotgun (WGS) entry which is preliminary data.</text>
</comment>
<dbReference type="InterPro" id="IPR050228">
    <property type="entry name" value="Carboxylesterase_BioH"/>
</dbReference>
<dbReference type="PANTHER" id="PTHR43194:SF2">
    <property type="entry name" value="PEROXISOMAL MEMBRANE PROTEIN LPX1"/>
    <property type="match status" value="1"/>
</dbReference>